<gene>
    <name evidence="1" type="ORF">ACFPYI_01960</name>
</gene>
<accession>A0ABD5RHZ6</accession>
<organism evidence="1 2">
    <name type="scientific">Halomarina salina</name>
    <dbReference type="NCBI Taxonomy" id="1872699"/>
    <lineage>
        <taxon>Archaea</taxon>
        <taxon>Methanobacteriati</taxon>
        <taxon>Methanobacteriota</taxon>
        <taxon>Stenosarchaea group</taxon>
        <taxon>Halobacteria</taxon>
        <taxon>Halobacteriales</taxon>
        <taxon>Natronomonadaceae</taxon>
        <taxon>Halomarina</taxon>
    </lineage>
</organism>
<dbReference type="RefSeq" id="WP_247418739.1">
    <property type="nucleotide sequence ID" value="NZ_JALLGW010000002.1"/>
</dbReference>
<proteinExistence type="predicted"/>
<dbReference type="EMBL" id="JBHSQH010000001">
    <property type="protein sequence ID" value="MFC5970086.1"/>
    <property type="molecule type" value="Genomic_DNA"/>
</dbReference>
<evidence type="ECO:0000313" key="2">
    <source>
        <dbReference type="Proteomes" id="UP001596099"/>
    </source>
</evidence>
<keyword evidence="2" id="KW-1185">Reference proteome</keyword>
<reference evidence="1 2" key="1">
    <citation type="journal article" date="2019" name="Int. J. Syst. Evol. Microbiol.">
        <title>The Global Catalogue of Microorganisms (GCM) 10K type strain sequencing project: providing services to taxonomists for standard genome sequencing and annotation.</title>
        <authorList>
            <consortium name="The Broad Institute Genomics Platform"/>
            <consortium name="The Broad Institute Genome Sequencing Center for Infectious Disease"/>
            <person name="Wu L."/>
            <person name="Ma J."/>
        </authorList>
    </citation>
    <scope>NUCLEOTIDE SEQUENCE [LARGE SCALE GENOMIC DNA]</scope>
    <source>
        <strain evidence="1 2">CGMCC 1.12543</strain>
    </source>
</reference>
<dbReference type="AlphaFoldDB" id="A0ABD5RHZ6"/>
<evidence type="ECO:0000313" key="1">
    <source>
        <dbReference type="EMBL" id="MFC5970086.1"/>
    </source>
</evidence>
<sequence length="135" mass="14763">MTTVRDDSPVIARPDDTAGRIREYIRTHPDIRKQEYATADDALQGSCYVAAEAYFHARGGVGSGLDIYCLSWGDVDATYSGTHWFLGMGDTVIDLSLPTAADGQHIPWATAHRRAFITGYEPSRRAETLLGAVTD</sequence>
<name>A0ABD5RHZ6_9EURY</name>
<comment type="caution">
    <text evidence="1">The sequence shown here is derived from an EMBL/GenBank/DDBJ whole genome shotgun (WGS) entry which is preliminary data.</text>
</comment>
<protein>
    <submittedName>
        <fullName evidence="1">Uncharacterized protein</fullName>
    </submittedName>
</protein>
<dbReference type="Proteomes" id="UP001596099">
    <property type="component" value="Unassembled WGS sequence"/>
</dbReference>